<dbReference type="Proteomes" id="UP000032304">
    <property type="component" value="Chromosome 7"/>
</dbReference>
<evidence type="ECO:0000256" key="5">
    <source>
        <dbReference type="ARBA" id="ARBA00022989"/>
    </source>
</evidence>
<dbReference type="PANTHER" id="PTHR23137:SF29">
    <property type="entry name" value="VESICLE TRANSPORT PROTEIN"/>
    <property type="match status" value="1"/>
</dbReference>
<dbReference type="STRING" id="29730.A0A0D2P1A3"/>
<dbReference type="GO" id="GO:0015031">
    <property type="term" value="P:protein transport"/>
    <property type="evidence" value="ECO:0007669"/>
    <property type="project" value="UniProtKB-KW"/>
</dbReference>
<dbReference type="eggNOG" id="KOG2887">
    <property type="taxonomic scope" value="Eukaryota"/>
</dbReference>
<keyword evidence="10" id="KW-1185">Reference proteome</keyword>
<keyword evidence="4 8" id="KW-0653">Protein transport</keyword>
<feature type="transmembrane region" description="Helical" evidence="8">
    <location>
        <begin position="91"/>
        <end position="114"/>
    </location>
</feature>
<keyword evidence="6 8" id="KW-0472">Membrane</keyword>
<dbReference type="EMBL" id="CM001746">
    <property type="protein sequence ID" value="KJB39467.1"/>
    <property type="molecule type" value="Genomic_DNA"/>
</dbReference>
<sequence>MWKMGNDEEDRAESFLDEDSEGICSLSTTQRIYASAACLLSGLVLMFLSLIVFAIPIKFALLFTFGNVLAVGSTAFLMGPEQQLRMMFDSVRVYATVIYIGFVVLALICALWCFTVSELSGLTFHFLKLVIWQIQSKILTLLAIICEICALIWYCLSYIPFARRIVSDLMVRFCDTEL</sequence>
<proteinExistence type="inferred from homology"/>
<dbReference type="GO" id="GO:0016192">
    <property type="term" value="P:vesicle-mediated transport"/>
    <property type="evidence" value="ECO:0007669"/>
    <property type="project" value="InterPro"/>
</dbReference>
<dbReference type="Gramene" id="KJB39467">
    <property type="protein sequence ID" value="KJB39467"/>
    <property type="gene ID" value="B456_007G014900"/>
</dbReference>
<evidence type="ECO:0000256" key="2">
    <source>
        <dbReference type="ARBA" id="ARBA00022448"/>
    </source>
</evidence>
<evidence type="ECO:0000313" key="10">
    <source>
        <dbReference type="Proteomes" id="UP000032304"/>
    </source>
</evidence>
<keyword evidence="3 8" id="KW-0812">Transmembrane</keyword>
<reference evidence="9 10" key="1">
    <citation type="journal article" date="2012" name="Nature">
        <title>Repeated polyploidization of Gossypium genomes and the evolution of spinnable cotton fibres.</title>
        <authorList>
            <person name="Paterson A.H."/>
            <person name="Wendel J.F."/>
            <person name="Gundlach H."/>
            <person name="Guo H."/>
            <person name="Jenkins J."/>
            <person name="Jin D."/>
            <person name="Llewellyn D."/>
            <person name="Showmaker K.C."/>
            <person name="Shu S."/>
            <person name="Udall J."/>
            <person name="Yoo M.J."/>
            <person name="Byers R."/>
            <person name="Chen W."/>
            <person name="Doron-Faigenboim A."/>
            <person name="Duke M.V."/>
            <person name="Gong L."/>
            <person name="Grimwood J."/>
            <person name="Grover C."/>
            <person name="Grupp K."/>
            <person name="Hu G."/>
            <person name="Lee T.H."/>
            <person name="Li J."/>
            <person name="Lin L."/>
            <person name="Liu T."/>
            <person name="Marler B.S."/>
            <person name="Page J.T."/>
            <person name="Roberts A.W."/>
            <person name="Romanel E."/>
            <person name="Sanders W.S."/>
            <person name="Szadkowski E."/>
            <person name="Tan X."/>
            <person name="Tang H."/>
            <person name="Xu C."/>
            <person name="Wang J."/>
            <person name="Wang Z."/>
            <person name="Zhang D."/>
            <person name="Zhang L."/>
            <person name="Ashrafi H."/>
            <person name="Bedon F."/>
            <person name="Bowers J.E."/>
            <person name="Brubaker C.L."/>
            <person name="Chee P.W."/>
            <person name="Das S."/>
            <person name="Gingle A.R."/>
            <person name="Haigler C.H."/>
            <person name="Harker D."/>
            <person name="Hoffmann L.V."/>
            <person name="Hovav R."/>
            <person name="Jones D.C."/>
            <person name="Lemke C."/>
            <person name="Mansoor S."/>
            <person name="ur Rahman M."/>
            <person name="Rainville L.N."/>
            <person name="Rambani A."/>
            <person name="Reddy U.K."/>
            <person name="Rong J.K."/>
            <person name="Saranga Y."/>
            <person name="Scheffler B.E."/>
            <person name="Scheffler J.A."/>
            <person name="Stelly D.M."/>
            <person name="Triplett B.A."/>
            <person name="Van Deynze A."/>
            <person name="Vaslin M.F."/>
            <person name="Waghmare V.N."/>
            <person name="Walford S.A."/>
            <person name="Wright R.J."/>
            <person name="Zaki E.A."/>
            <person name="Zhang T."/>
            <person name="Dennis E.S."/>
            <person name="Mayer K.F."/>
            <person name="Peterson D.G."/>
            <person name="Rokhsar D.S."/>
            <person name="Wang X."/>
            <person name="Schmutz J."/>
        </authorList>
    </citation>
    <scope>NUCLEOTIDE SEQUENCE [LARGE SCALE GENOMIC DNA]</scope>
</reference>
<dbReference type="InterPro" id="IPR007305">
    <property type="entry name" value="Vesicle_transpt_Got1/SFT2"/>
</dbReference>
<evidence type="ECO:0000256" key="6">
    <source>
        <dbReference type="ARBA" id="ARBA00023136"/>
    </source>
</evidence>
<dbReference type="Pfam" id="PF04178">
    <property type="entry name" value="Got1"/>
    <property type="match status" value="1"/>
</dbReference>
<name>A0A0D2P1A3_GOSRA</name>
<evidence type="ECO:0000256" key="4">
    <source>
        <dbReference type="ARBA" id="ARBA00022927"/>
    </source>
</evidence>
<organism evidence="9 10">
    <name type="scientific">Gossypium raimondii</name>
    <name type="common">Peruvian cotton</name>
    <name type="synonym">Gossypium klotzschianum subsp. raimondii</name>
    <dbReference type="NCBI Taxonomy" id="29730"/>
    <lineage>
        <taxon>Eukaryota</taxon>
        <taxon>Viridiplantae</taxon>
        <taxon>Streptophyta</taxon>
        <taxon>Embryophyta</taxon>
        <taxon>Tracheophyta</taxon>
        <taxon>Spermatophyta</taxon>
        <taxon>Magnoliopsida</taxon>
        <taxon>eudicotyledons</taxon>
        <taxon>Gunneridae</taxon>
        <taxon>Pentapetalae</taxon>
        <taxon>rosids</taxon>
        <taxon>malvids</taxon>
        <taxon>Malvales</taxon>
        <taxon>Malvaceae</taxon>
        <taxon>Malvoideae</taxon>
        <taxon>Gossypium</taxon>
    </lineage>
</organism>
<dbReference type="GO" id="GO:0012505">
    <property type="term" value="C:endomembrane system"/>
    <property type="evidence" value="ECO:0007669"/>
    <property type="project" value="UniProtKB-ARBA"/>
</dbReference>
<dbReference type="AlphaFoldDB" id="A0A0D2P1A3"/>
<comment type="function">
    <text evidence="8">May be involved in fusion of retrograde transport vesicles derived from an endocytic compartment with the Golgi complex.</text>
</comment>
<evidence type="ECO:0000256" key="8">
    <source>
        <dbReference type="RuleBase" id="RU363111"/>
    </source>
</evidence>
<evidence type="ECO:0000313" key="9">
    <source>
        <dbReference type="EMBL" id="KJB39467.1"/>
    </source>
</evidence>
<dbReference type="GO" id="GO:0016020">
    <property type="term" value="C:membrane"/>
    <property type="evidence" value="ECO:0007669"/>
    <property type="project" value="UniProtKB-SubCell"/>
</dbReference>
<dbReference type="InterPro" id="IPR011691">
    <property type="entry name" value="Vesicle_transpt_SFT2"/>
</dbReference>
<feature type="transmembrane region" description="Helical" evidence="8">
    <location>
        <begin position="59"/>
        <end position="79"/>
    </location>
</feature>
<accession>A0A0D2P1A3</accession>
<protein>
    <recommendedName>
        <fullName evidence="8">Vesicle transport protein</fullName>
    </recommendedName>
</protein>
<feature type="transmembrane region" description="Helical" evidence="8">
    <location>
        <begin position="32"/>
        <end position="53"/>
    </location>
</feature>
<dbReference type="PANTHER" id="PTHR23137">
    <property type="entry name" value="VESICLE TRANSPORT PROTEIN-RELATED"/>
    <property type="match status" value="1"/>
</dbReference>
<evidence type="ECO:0000256" key="7">
    <source>
        <dbReference type="ARBA" id="ARBA00025800"/>
    </source>
</evidence>
<feature type="transmembrane region" description="Helical" evidence="8">
    <location>
        <begin position="134"/>
        <end position="156"/>
    </location>
</feature>
<keyword evidence="5 8" id="KW-1133">Transmembrane helix</keyword>
<comment type="subcellular location">
    <subcellularLocation>
        <location evidence="1 8">Membrane</location>
        <topology evidence="1 8">Multi-pass membrane protein</topology>
    </subcellularLocation>
</comment>
<evidence type="ECO:0000256" key="3">
    <source>
        <dbReference type="ARBA" id="ARBA00022692"/>
    </source>
</evidence>
<gene>
    <name evidence="9" type="ORF">B456_007G014900</name>
</gene>
<keyword evidence="2 8" id="KW-0813">Transport</keyword>
<comment type="similarity">
    <text evidence="7 8">Belongs to the SFT2 family.</text>
</comment>
<dbReference type="GO" id="GO:0005737">
    <property type="term" value="C:cytoplasm"/>
    <property type="evidence" value="ECO:0007669"/>
    <property type="project" value="UniProtKB-ARBA"/>
</dbReference>
<evidence type="ECO:0000256" key="1">
    <source>
        <dbReference type="ARBA" id="ARBA00004141"/>
    </source>
</evidence>
<dbReference type="OMA" id="ISCCDTE"/>